<proteinExistence type="predicted"/>
<protein>
    <submittedName>
        <fullName evidence="1">Uncharacterized protein</fullName>
    </submittedName>
</protein>
<sequence>MYELRCLIWKYIEDFKKVLKNAAIRSEILEGYKISIHHKYCRPRSHRVEVAASGDPRANGDSTLKSTIQDGFPLRELQASHQTGDV</sequence>
<evidence type="ECO:0000313" key="2">
    <source>
        <dbReference type="Proteomes" id="UP000600918"/>
    </source>
</evidence>
<name>A0A834J8G3_VESPE</name>
<dbReference type="EMBL" id="JACSDY010000095">
    <property type="protein sequence ID" value="KAF7383347.1"/>
    <property type="molecule type" value="Genomic_DNA"/>
</dbReference>
<dbReference type="Proteomes" id="UP000600918">
    <property type="component" value="Unassembled WGS sequence"/>
</dbReference>
<accession>A0A834J8G3</accession>
<dbReference type="AlphaFoldDB" id="A0A834J8G3"/>
<gene>
    <name evidence="1" type="ORF">H0235_018483</name>
</gene>
<organism evidence="1 2">
    <name type="scientific">Vespula pensylvanica</name>
    <name type="common">Western yellow jacket</name>
    <name type="synonym">Wasp</name>
    <dbReference type="NCBI Taxonomy" id="30213"/>
    <lineage>
        <taxon>Eukaryota</taxon>
        <taxon>Metazoa</taxon>
        <taxon>Ecdysozoa</taxon>
        <taxon>Arthropoda</taxon>
        <taxon>Hexapoda</taxon>
        <taxon>Insecta</taxon>
        <taxon>Pterygota</taxon>
        <taxon>Neoptera</taxon>
        <taxon>Endopterygota</taxon>
        <taxon>Hymenoptera</taxon>
        <taxon>Apocrita</taxon>
        <taxon>Aculeata</taxon>
        <taxon>Vespoidea</taxon>
        <taxon>Vespidae</taxon>
        <taxon>Vespinae</taxon>
        <taxon>Vespula</taxon>
    </lineage>
</organism>
<keyword evidence="2" id="KW-1185">Reference proteome</keyword>
<reference evidence="1" key="1">
    <citation type="journal article" date="2020" name="G3 (Bethesda)">
        <title>High-Quality Assemblies for Three Invasive Social Wasps from the &lt;i&gt;Vespula&lt;/i&gt; Genus.</title>
        <authorList>
            <person name="Harrop T.W.R."/>
            <person name="Guhlin J."/>
            <person name="McLaughlin G.M."/>
            <person name="Permina E."/>
            <person name="Stockwell P."/>
            <person name="Gilligan J."/>
            <person name="Le Lec M.F."/>
            <person name="Gruber M.A.M."/>
            <person name="Quinn O."/>
            <person name="Lovegrove M."/>
            <person name="Duncan E.J."/>
            <person name="Remnant E.J."/>
            <person name="Van Eeckhoven J."/>
            <person name="Graham B."/>
            <person name="Knapp R.A."/>
            <person name="Langford K.W."/>
            <person name="Kronenberg Z."/>
            <person name="Press M.O."/>
            <person name="Eacker S.M."/>
            <person name="Wilson-Rankin E.E."/>
            <person name="Purcell J."/>
            <person name="Lester P.J."/>
            <person name="Dearden P.K."/>
        </authorList>
    </citation>
    <scope>NUCLEOTIDE SEQUENCE</scope>
    <source>
        <strain evidence="1">Volc-1</strain>
    </source>
</reference>
<evidence type="ECO:0000313" key="1">
    <source>
        <dbReference type="EMBL" id="KAF7383347.1"/>
    </source>
</evidence>
<comment type="caution">
    <text evidence="1">The sequence shown here is derived from an EMBL/GenBank/DDBJ whole genome shotgun (WGS) entry which is preliminary data.</text>
</comment>